<dbReference type="GO" id="GO:0005886">
    <property type="term" value="C:plasma membrane"/>
    <property type="evidence" value="ECO:0007669"/>
    <property type="project" value="UniProtKB-SubCell"/>
</dbReference>
<keyword evidence="10" id="KW-1185">Reference proteome</keyword>
<dbReference type="EMBL" id="JAUUUU010000001">
    <property type="protein sequence ID" value="MDP1519963.1"/>
    <property type="molecule type" value="Genomic_DNA"/>
</dbReference>
<dbReference type="Pfam" id="PF04205">
    <property type="entry name" value="FMN_bind"/>
    <property type="match status" value="1"/>
</dbReference>
<dbReference type="AlphaFoldDB" id="A0AAW8B0M9"/>
<dbReference type="GO" id="GO:0009055">
    <property type="term" value="F:electron transfer activity"/>
    <property type="evidence" value="ECO:0007669"/>
    <property type="project" value="InterPro"/>
</dbReference>
<dbReference type="Proteomes" id="UP001178354">
    <property type="component" value="Unassembled WGS sequence"/>
</dbReference>
<keyword evidence="4 6" id="KW-0288">FMN</keyword>
<comment type="cofactor">
    <cofactor evidence="6">
        <name>FMN</name>
        <dbReference type="ChEBI" id="CHEBI:58210"/>
    </cofactor>
</comment>
<keyword evidence="6 7" id="KW-0472">Membrane</keyword>
<evidence type="ECO:0000256" key="7">
    <source>
        <dbReference type="SAM" id="Phobius"/>
    </source>
</evidence>
<feature type="transmembrane region" description="Helical" evidence="7">
    <location>
        <begin position="12"/>
        <end position="32"/>
    </location>
</feature>
<dbReference type="PANTHER" id="PTHR36118:SF1">
    <property type="entry name" value="ION-TRANSLOCATING OXIDOREDUCTASE COMPLEX SUBUNIT G"/>
    <property type="match status" value="1"/>
</dbReference>
<dbReference type="HAMAP" id="MF_00479">
    <property type="entry name" value="RsxG_RnfG"/>
    <property type="match status" value="1"/>
</dbReference>
<keyword evidence="3 6" id="KW-0285">Flavoprotein</keyword>
<dbReference type="InterPro" id="IPR010209">
    <property type="entry name" value="Ion_transpt_RnfG/RsxG"/>
</dbReference>
<keyword evidence="6" id="KW-1003">Cell membrane</keyword>
<keyword evidence="6 7" id="KW-0812">Transmembrane</keyword>
<evidence type="ECO:0000259" key="8">
    <source>
        <dbReference type="SMART" id="SM00900"/>
    </source>
</evidence>
<evidence type="ECO:0000256" key="6">
    <source>
        <dbReference type="HAMAP-Rule" id="MF_00479"/>
    </source>
</evidence>
<dbReference type="RefSeq" id="WP_305169475.1">
    <property type="nucleotide sequence ID" value="NZ_JAUUUU010000001.1"/>
</dbReference>
<reference evidence="9" key="2">
    <citation type="submission" date="2023-08" db="EMBL/GenBank/DDBJ databases">
        <authorList>
            <person name="Luo J."/>
        </authorList>
    </citation>
    <scope>NUCLEOTIDE SEQUENCE</scope>
    <source>
        <strain evidence="9">DSM 25064</strain>
    </source>
</reference>
<name>A0AAW8B0M9_9GAMM</name>
<organism evidence="9 10">
    <name type="scientific">Porticoccus litoralis</name>
    <dbReference type="NCBI Taxonomy" id="434086"/>
    <lineage>
        <taxon>Bacteria</taxon>
        <taxon>Pseudomonadati</taxon>
        <taxon>Pseudomonadota</taxon>
        <taxon>Gammaproteobacteria</taxon>
        <taxon>Cellvibrionales</taxon>
        <taxon>Porticoccaceae</taxon>
        <taxon>Porticoccus</taxon>
    </lineage>
</organism>
<dbReference type="NCBIfam" id="TIGR01947">
    <property type="entry name" value="rnfG"/>
    <property type="match status" value="1"/>
</dbReference>
<dbReference type="SMART" id="SM00900">
    <property type="entry name" value="FMN_bind"/>
    <property type="match status" value="1"/>
</dbReference>
<comment type="function">
    <text evidence="6">Part of a membrane-bound complex that couples electron transfer with translocation of ions across the membrane.</text>
</comment>
<feature type="modified residue" description="FMN phosphoryl threonine" evidence="6">
    <location>
        <position position="182"/>
    </location>
</feature>
<reference evidence="9" key="1">
    <citation type="journal article" date="2010" name="Int. J. Syst. Evol. Microbiol.">
        <title>Porticoccus litoralis gen. nov., sp. nov., a gammaproteobacterium isolated from the Yellow Sea.</title>
        <authorList>
            <person name="Oh H.M."/>
            <person name="Kim H."/>
            <person name="Kim K.M."/>
            <person name="Min G.S."/>
            <person name="Cho J.C."/>
        </authorList>
    </citation>
    <scope>NUCLEOTIDE SEQUENCE</scope>
    <source>
        <strain evidence="9">DSM 25064</strain>
    </source>
</reference>
<protein>
    <recommendedName>
        <fullName evidence="6">Ion-translocating oxidoreductase complex subunit G</fullName>
        <ecNumber evidence="6">7.-.-.-</ecNumber>
    </recommendedName>
    <alternativeName>
        <fullName evidence="6">Rnf electron transport complex subunit G</fullName>
    </alternativeName>
</protein>
<keyword evidence="6" id="KW-0997">Cell inner membrane</keyword>
<keyword evidence="6 7" id="KW-1133">Transmembrane helix</keyword>
<dbReference type="NCBIfam" id="NF002519">
    <property type="entry name" value="PRK01908.1"/>
    <property type="match status" value="1"/>
</dbReference>
<evidence type="ECO:0000313" key="10">
    <source>
        <dbReference type="Proteomes" id="UP001178354"/>
    </source>
</evidence>
<dbReference type="InterPro" id="IPR007329">
    <property type="entry name" value="FMN-bd"/>
</dbReference>
<comment type="similarity">
    <text evidence="6">Belongs to the RnfG family.</text>
</comment>
<evidence type="ECO:0000256" key="2">
    <source>
        <dbReference type="ARBA" id="ARBA00022553"/>
    </source>
</evidence>
<feature type="domain" description="FMN-binding" evidence="8">
    <location>
        <begin position="107"/>
        <end position="199"/>
    </location>
</feature>
<sequence>MATLGKSISFNSVVLGIFALITASLLAGTYLGTKDRIADAKREVAKRALLEIIPLEQHSNDLLMDTLPVPANFLHTLGLDDEGGDINIARQGDEPIAVIVPAVAPDGYNGDIQLIVGINIDGTLAGVRTISHHETPGLGDKIDLKKSDWILGFNGKSLTNPPPSQWKVKKDKGDFDQFTGATITPRAVVKQVYKTLKYYNEDQERLLKAARKKPAVTHQTSEEANNG</sequence>
<evidence type="ECO:0000256" key="3">
    <source>
        <dbReference type="ARBA" id="ARBA00022630"/>
    </source>
</evidence>
<evidence type="ECO:0000256" key="4">
    <source>
        <dbReference type="ARBA" id="ARBA00022643"/>
    </source>
</evidence>
<keyword evidence="5 6" id="KW-0249">Electron transport</keyword>
<dbReference type="GO" id="GO:0022900">
    <property type="term" value="P:electron transport chain"/>
    <property type="evidence" value="ECO:0007669"/>
    <property type="project" value="UniProtKB-UniRule"/>
</dbReference>
<evidence type="ECO:0000313" key="9">
    <source>
        <dbReference type="EMBL" id="MDP1519963.1"/>
    </source>
</evidence>
<comment type="caution">
    <text evidence="9">The sequence shown here is derived from an EMBL/GenBank/DDBJ whole genome shotgun (WGS) entry which is preliminary data.</text>
</comment>
<dbReference type="PANTHER" id="PTHR36118">
    <property type="entry name" value="ION-TRANSLOCATING OXIDOREDUCTASE COMPLEX SUBUNIT G"/>
    <property type="match status" value="1"/>
</dbReference>
<proteinExistence type="inferred from homology"/>
<keyword evidence="1 6" id="KW-0813">Transport</keyword>
<accession>A0AAW8B0M9</accession>
<dbReference type="GO" id="GO:0010181">
    <property type="term" value="F:FMN binding"/>
    <property type="evidence" value="ECO:0007669"/>
    <property type="project" value="InterPro"/>
</dbReference>
<keyword evidence="6" id="KW-1278">Translocase</keyword>
<keyword evidence="2 6" id="KW-0597">Phosphoprotein</keyword>
<gene>
    <name evidence="9" type="primary">rsxG</name>
    <name evidence="6" type="synonym">rnfG</name>
    <name evidence="9" type="ORF">Q8A57_03185</name>
</gene>
<evidence type="ECO:0000256" key="5">
    <source>
        <dbReference type="ARBA" id="ARBA00022982"/>
    </source>
</evidence>
<evidence type="ECO:0000256" key="1">
    <source>
        <dbReference type="ARBA" id="ARBA00022448"/>
    </source>
</evidence>
<dbReference type="EC" id="7.-.-.-" evidence="6"/>
<comment type="subcellular location">
    <subcellularLocation>
        <location evidence="6">Cell inner membrane</location>
        <topology evidence="6">Single-pass membrane protein</topology>
    </subcellularLocation>
</comment>
<comment type="subunit">
    <text evidence="6">The complex is composed of six subunits: RnfA, RnfB, RnfC, RnfD, RnfE and RnfG.</text>
</comment>
<dbReference type="PIRSF" id="PIRSF006091">
    <property type="entry name" value="E_trnsport_RnfG"/>
    <property type="match status" value="1"/>
</dbReference>